<gene>
    <name evidence="1" type="ORF">CH379_013770</name>
    <name evidence="2" type="ORF">CH379_14460</name>
</gene>
<name>A0A2N0B6P7_9LEPT</name>
<reference evidence="1" key="3">
    <citation type="submission" date="2023-10" db="EMBL/GenBank/DDBJ databases">
        <authorList>
            <person name="Picardeau M."/>
            <person name="Thibeaux R."/>
        </authorList>
    </citation>
    <scope>NUCLEOTIDE SEQUENCE</scope>
    <source>
        <strain evidence="1">ATI7-C-A5</strain>
    </source>
</reference>
<reference evidence="1 3" key="2">
    <citation type="journal article" date="2018" name="Microb. Genom.">
        <title>Deciphering the unexplored Leptospira diversity from soils uncovers genomic evolution to virulence.</title>
        <authorList>
            <person name="Thibeaux R."/>
            <person name="Iraola G."/>
            <person name="Ferres I."/>
            <person name="Bierque E."/>
            <person name="Girault D."/>
            <person name="Soupe-Gilbert M.E."/>
            <person name="Picardeau M."/>
            <person name="Goarant C."/>
        </authorList>
    </citation>
    <scope>NUCLEOTIDE SEQUENCE [LARGE SCALE GENOMIC DNA]</scope>
    <source>
        <strain evidence="1 3">ATI7-C-A5</strain>
    </source>
</reference>
<proteinExistence type="predicted"/>
<protein>
    <submittedName>
        <fullName evidence="1">PcfJ domain-containing protein</fullName>
    </submittedName>
</protein>
<dbReference type="AlphaFoldDB" id="A0A2N0B6P7"/>
<evidence type="ECO:0000313" key="1">
    <source>
        <dbReference type="EMBL" id="MDV6236693.1"/>
    </source>
</evidence>
<dbReference type="OrthoDB" id="341359at2"/>
<dbReference type="RefSeq" id="WP_100765396.1">
    <property type="nucleotide sequence ID" value="NZ_NPEF02000016.1"/>
</dbReference>
<dbReference type="EMBL" id="NPEF01000160">
    <property type="protein sequence ID" value="PJZ92211.1"/>
    <property type="molecule type" value="Genomic_DNA"/>
</dbReference>
<dbReference type="EMBL" id="NPEF02000016">
    <property type="protein sequence ID" value="MDV6236693.1"/>
    <property type="molecule type" value="Genomic_DNA"/>
</dbReference>
<dbReference type="Proteomes" id="UP000232122">
    <property type="component" value="Unassembled WGS sequence"/>
</dbReference>
<reference evidence="2" key="1">
    <citation type="submission" date="2017-07" db="EMBL/GenBank/DDBJ databases">
        <title>Leptospira spp. isolated from tropical soils.</title>
        <authorList>
            <person name="Thibeaux R."/>
            <person name="Iraola G."/>
            <person name="Ferres I."/>
            <person name="Bierque E."/>
            <person name="Girault D."/>
            <person name="Soupe-Gilbert M.-E."/>
            <person name="Picardeau M."/>
            <person name="Goarant C."/>
        </authorList>
    </citation>
    <scope>NUCLEOTIDE SEQUENCE [LARGE SCALE GENOMIC DNA]</scope>
    <source>
        <strain evidence="2">ATI7-C-A5</strain>
    </source>
</reference>
<evidence type="ECO:0000313" key="3">
    <source>
        <dbReference type="Proteomes" id="UP000232122"/>
    </source>
</evidence>
<organism evidence="2">
    <name type="scientific">Leptospira ellisii</name>
    <dbReference type="NCBI Taxonomy" id="2023197"/>
    <lineage>
        <taxon>Bacteria</taxon>
        <taxon>Pseudomonadati</taxon>
        <taxon>Spirochaetota</taxon>
        <taxon>Spirochaetia</taxon>
        <taxon>Leptospirales</taxon>
        <taxon>Leptospiraceae</taxon>
        <taxon>Leptospira</taxon>
    </lineage>
</organism>
<keyword evidence="3" id="KW-1185">Reference proteome</keyword>
<comment type="caution">
    <text evidence="2">The sequence shown here is derived from an EMBL/GenBank/DDBJ whole genome shotgun (WGS) entry which is preliminary data.</text>
</comment>
<sequence length="291" mass="34461">MIRALEYCMENPSTVLERVPDDFETIKTELLNRKRKDIARYFGFDPESLHALERISEKALIAGHHVSFRTLYSFSDYRKVFRHLPSLNVFLFEFLLCAYRKGWNGKWDMPLLSDIASRFPDENRGETEPVTVFSIYDELKRRTPERKISSLEALYRAEKERVARISEKGFTGTDQSYPPPPAESRGWMIPIETRRELFLESVSQHNCVFDYDVDIMEGKYYIYRIYLPERCTLSLFQINGDWYMDQVAGAFNREVGFETRKRIETWRMQNGIFSFGDVFRLGIPPAWVYNR</sequence>
<accession>A0A2N0B6P7</accession>
<evidence type="ECO:0000313" key="2">
    <source>
        <dbReference type="EMBL" id="PJZ92211.1"/>
    </source>
</evidence>